<comment type="caution">
    <text evidence="2">The sequence shown here is derived from an EMBL/GenBank/DDBJ whole genome shotgun (WGS) entry which is preliminary data.</text>
</comment>
<dbReference type="OrthoDB" id="9781481at2"/>
<dbReference type="Gene3D" id="3.40.50.300">
    <property type="entry name" value="P-loop containing nucleotide triphosphate hydrolases"/>
    <property type="match status" value="1"/>
</dbReference>
<evidence type="ECO:0000313" key="3">
    <source>
        <dbReference type="Proteomes" id="UP000007652"/>
    </source>
</evidence>
<dbReference type="AlphaFoldDB" id="I7J5U9"/>
<evidence type="ECO:0000313" key="2">
    <source>
        <dbReference type="EMBL" id="CCJ34037.1"/>
    </source>
</evidence>
<name>I7J5U9_9CLOT</name>
<sequence length="641" mass="75133">MKNIKQEDIKAIQDCYILGHLALDEKFFPSIGEEQKPITYLKKNPEYVLFYIKPISTIPKRIYELPGPFENNLFIGFEKALENVPMSPDFWSEKDIKIKKERIYERLANKLILFKPFMKKEEKSKNELFYRNLVIFDIETANIDFTKRYIPIPSPSMSKYELEKAIMQQLPIELPLYNSEFEDPEIIICDDYIYGNLNWTNQKGKRILASIGDIKKIKFPNDFYDNVIYKVSDELLFISEDYKNRLKEIIEQNGSYIFNKEDFQIYRDSVKSEIKFLEKFKQYLFNEGLCYRDIDLYNFHVCLKTNPLTIISGMAGTGKTRLAVAYAKALGLDEEHYTVIPISPAYTEPADIIGYLNTSKEEFIPSETGIADILKRAHDRKDELFMIIFDEMNLSQVEYWFSPFISLLEMKEDERKLILYNKNSNCKNSDKYPAQITVGDNVLFVGTVNIDETTKDFSDRLLDRANVITLESVPFVEMKDLFKNKKNTNYTESFVESKFIRSWRRTVDFPIDVFKDIELKFFDKLHNLINSFDKQKGVSYRTLQHIALYILNIPEDDKGQKLIDRSRAIDIAIKQRILTKIKGHQEQFGRLIGISDGEGIKDSLLYQLFTDDLAKNVSDFKLCLAEIKRKAEEMYYNGYAS</sequence>
<dbReference type="eggNOG" id="COG1401">
    <property type="taxonomic scope" value="Bacteria"/>
</dbReference>
<dbReference type="SUPFAM" id="SSF52540">
    <property type="entry name" value="P-loop containing nucleoside triphosphate hydrolases"/>
    <property type="match status" value="1"/>
</dbReference>
<dbReference type="Proteomes" id="UP000007652">
    <property type="component" value="Unassembled WGS sequence"/>
</dbReference>
<dbReference type="GO" id="GO:0005524">
    <property type="term" value="F:ATP binding"/>
    <property type="evidence" value="ECO:0007669"/>
    <property type="project" value="InterPro"/>
</dbReference>
<accession>I7J5U9</accession>
<dbReference type="SMART" id="SM00382">
    <property type="entry name" value="AAA"/>
    <property type="match status" value="1"/>
</dbReference>
<dbReference type="InterPro" id="IPR027417">
    <property type="entry name" value="P-loop_NTPase"/>
</dbReference>
<dbReference type="InterPro" id="IPR003593">
    <property type="entry name" value="AAA+_ATPase"/>
</dbReference>
<dbReference type="STRING" id="857293.CAAU_1953"/>
<gene>
    <name evidence="2" type="ORF">CAAU_1953</name>
</gene>
<keyword evidence="3" id="KW-1185">Reference proteome</keyword>
<feature type="domain" description="AAA+ ATPase" evidence="1">
    <location>
        <begin position="305"/>
        <end position="469"/>
    </location>
</feature>
<protein>
    <submittedName>
        <fullName evidence="2">ATPase associated with various cellular activities, AAA_5</fullName>
    </submittedName>
</protein>
<dbReference type="EMBL" id="CAKP01000100">
    <property type="protein sequence ID" value="CCJ34037.1"/>
    <property type="molecule type" value="Genomic_DNA"/>
</dbReference>
<proteinExistence type="predicted"/>
<reference evidence="2 3" key="1">
    <citation type="journal article" date="2011" name="J. Bacteriol.">
        <title>Draft genome sequence of Caloramator australicus strain RC3T, a thermoanaerobe from the Great Artesian Basin of Australia.</title>
        <authorList>
            <person name="Ogg C.D."/>
            <person name="Patel B.K.C."/>
        </authorList>
    </citation>
    <scope>NUCLEOTIDE SEQUENCE [LARGE SCALE GENOMIC DNA]</scope>
    <source>
        <strain evidence="2 3">RC3</strain>
    </source>
</reference>
<dbReference type="RefSeq" id="WP_008909294.1">
    <property type="nucleotide sequence ID" value="NZ_CAKP01000100.1"/>
</dbReference>
<organism evidence="2 3">
    <name type="scientific">Caloramator australicus RC3</name>
    <dbReference type="NCBI Taxonomy" id="857293"/>
    <lineage>
        <taxon>Bacteria</taxon>
        <taxon>Bacillati</taxon>
        <taxon>Bacillota</taxon>
        <taxon>Clostridia</taxon>
        <taxon>Eubacteriales</taxon>
        <taxon>Clostridiaceae</taxon>
        <taxon>Caloramator</taxon>
    </lineage>
</organism>
<evidence type="ECO:0000259" key="1">
    <source>
        <dbReference type="SMART" id="SM00382"/>
    </source>
</evidence>
<dbReference type="Pfam" id="PF07728">
    <property type="entry name" value="AAA_5"/>
    <property type="match status" value="1"/>
</dbReference>
<dbReference type="GO" id="GO:0016887">
    <property type="term" value="F:ATP hydrolysis activity"/>
    <property type="evidence" value="ECO:0007669"/>
    <property type="project" value="InterPro"/>
</dbReference>
<dbReference type="InterPro" id="IPR011704">
    <property type="entry name" value="ATPase_dyneun-rel_AAA"/>
</dbReference>